<evidence type="ECO:0000256" key="1">
    <source>
        <dbReference type="SAM" id="Phobius"/>
    </source>
</evidence>
<name>U4L7S9_PYROM</name>
<evidence type="ECO:0000313" key="3">
    <source>
        <dbReference type="Proteomes" id="UP000018144"/>
    </source>
</evidence>
<feature type="transmembrane region" description="Helical" evidence="1">
    <location>
        <begin position="80"/>
        <end position="99"/>
    </location>
</feature>
<keyword evidence="1" id="KW-0472">Membrane</keyword>
<dbReference type="AlphaFoldDB" id="U4L7S9"/>
<feature type="transmembrane region" description="Helical" evidence="1">
    <location>
        <begin position="53"/>
        <end position="74"/>
    </location>
</feature>
<feature type="transmembrane region" description="Helical" evidence="1">
    <location>
        <begin position="6"/>
        <end position="32"/>
    </location>
</feature>
<reference evidence="2 3" key="1">
    <citation type="journal article" date="2013" name="PLoS Genet.">
        <title>The genome and development-dependent transcriptomes of Pyronema confluens: a window into fungal evolution.</title>
        <authorList>
            <person name="Traeger S."/>
            <person name="Altegoer F."/>
            <person name="Freitag M."/>
            <person name="Gabaldon T."/>
            <person name="Kempken F."/>
            <person name="Kumar A."/>
            <person name="Marcet-Houben M."/>
            <person name="Poggeler S."/>
            <person name="Stajich J.E."/>
            <person name="Nowrousian M."/>
        </authorList>
    </citation>
    <scope>NUCLEOTIDE SEQUENCE [LARGE SCALE GENOMIC DNA]</scope>
    <source>
        <strain evidence="3">CBS 100304</strain>
        <tissue evidence="2">Vegetative mycelium</tissue>
    </source>
</reference>
<sequence>MEDLTIKFLLVFITYVSVVIVKNISFALYIIWDIRDGCNWHAKWNTVDFCSKYCERANPLIITTLAISSLAAYMTGAMDLGYDIACMLLILWNVGETVFCRLRMQLHKPTLNHGDVSHYTELRNRRAVSV</sequence>
<accession>U4L7S9</accession>
<keyword evidence="1" id="KW-0812">Transmembrane</keyword>
<evidence type="ECO:0000313" key="2">
    <source>
        <dbReference type="EMBL" id="CCX13203.1"/>
    </source>
</evidence>
<dbReference type="EMBL" id="HF935789">
    <property type="protein sequence ID" value="CCX13203.1"/>
    <property type="molecule type" value="Genomic_DNA"/>
</dbReference>
<organism evidence="2 3">
    <name type="scientific">Pyronema omphalodes (strain CBS 100304)</name>
    <name type="common">Pyronema confluens</name>
    <dbReference type="NCBI Taxonomy" id="1076935"/>
    <lineage>
        <taxon>Eukaryota</taxon>
        <taxon>Fungi</taxon>
        <taxon>Dikarya</taxon>
        <taxon>Ascomycota</taxon>
        <taxon>Pezizomycotina</taxon>
        <taxon>Pezizomycetes</taxon>
        <taxon>Pezizales</taxon>
        <taxon>Pyronemataceae</taxon>
        <taxon>Pyronema</taxon>
    </lineage>
</organism>
<protein>
    <submittedName>
        <fullName evidence="2">Uncharacterized protein</fullName>
    </submittedName>
</protein>
<gene>
    <name evidence="2" type="ORF">PCON_12796</name>
</gene>
<proteinExistence type="predicted"/>
<keyword evidence="3" id="KW-1185">Reference proteome</keyword>
<dbReference type="Proteomes" id="UP000018144">
    <property type="component" value="Unassembled WGS sequence"/>
</dbReference>
<keyword evidence="1" id="KW-1133">Transmembrane helix</keyword>